<sequence>MFWTVLIAFAVVYLTQTFLALRQSKNFAATFTSLRRRGRVALGKKQGLLSAGALVLFLLDDDGRIVEGHKLSGVTVLSRFRVFDAFDGCELAELTPETDRRFNRPVRAAVANARDNYRTVLAGKKPLDPPGPLAQISLAAGRLVRRRPVATA</sequence>
<evidence type="ECO:0000313" key="1">
    <source>
        <dbReference type="EMBL" id="MPN36743.1"/>
    </source>
</evidence>
<proteinExistence type="predicted"/>
<reference evidence="1" key="1">
    <citation type="submission" date="2019-08" db="EMBL/GenBank/DDBJ databases">
        <authorList>
            <person name="Kucharzyk K."/>
            <person name="Murdoch R.W."/>
            <person name="Higgins S."/>
            <person name="Loffler F."/>
        </authorList>
    </citation>
    <scope>NUCLEOTIDE SEQUENCE</scope>
</reference>
<comment type="caution">
    <text evidence="1">The sequence shown here is derived from an EMBL/GenBank/DDBJ whole genome shotgun (WGS) entry which is preliminary data.</text>
</comment>
<dbReference type="InterPro" id="IPR009693">
    <property type="entry name" value="Glucitol_operon_activator"/>
</dbReference>
<dbReference type="EMBL" id="VSSQ01091048">
    <property type="protein sequence ID" value="MPN36743.1"/>
    <property type="molecule type" value="Genomic_DNA"/>
</dbReference>
<protein>
    <recommendedName>
        <fullName evidence="2">Glucitol operon activator protein</fullName>
    </recommendedName>
</protein>
<organism evidence="1">
    <name type="scientific">bioreactor metagenome</name>
    <dbReference type="NCBI Taxonomy" id="1076179"/>
    <lineage>
        <taxon>unclassified sequences</taxon>
        <taxon>metagenomes</taxon>
        <taxon>ecological metagenomes</taxon>
    </lineage>
</organism>
<dbReference type="AlphaFoldDB" id="A0A645HMR5"/>
<gene>
    <name evidence="1" type="ORF">SDC9_184254</name>
</gene>
<accession>A0A645HMR5</accession>
<evidence type="ECO:0008006" key="2">
    <source>
        <dbReference type="Google" id="ProtNLM"/>
    </source>
</evidence>
<dbReference type="PIRSF" id="PIRSF011474">
    <property type="entry name" value="Glucitol_operon_activator"/>
    <property type="match status" value="1"/>
</dbReference>
<name>A0A645HMR5_9ZZZZ</name>
<dbReference type="Pfam" id="PF06923">
    <property type="entry name" value="GutM"/>
    <property type="match status" value="1"/>
</dbReference>